<accession>A0A3N4GYJ6</accession>
<name>A0A3N4GYJ6_9ACTN</name>
<dbReference type="OrthoDB" id="5075075at2"/>
<organism evidence="1 2">
    <name type="scientific">Gordonia oryzae</name>
    <dbReference type="NCBI Taxonomy" id="2487349"/>
    <lineage>
        <taxon>Bacteria</taxon>
        <taxon>Bacillati</taxon>
        <taxon>Actinomycetota</taxon>
        <taxon>Actinomycetes</taxon>
        <taxon>Mycobacteriales</taxon>
        <taxon>Gordoniaceae</taxon>
        <taxon>Gordonia</taxon>
    </lineage>
</organism>
<dbReference type="RefSeq" id="WP_123925591.1">
    <property type="nucleotide sequence ID" value="NZ_JBPSDP010000012.1"/>
</dbReference>
<evidence type="ECO:0000313" key="2">
    <source>
        <dbReference type="Proteomes" id="UP000267536"/>
    </source>
</evidence>
<keyword evidence="2" id="KW-1185">Reference proteome</keyword>
<protein>
    <submittedName>
        <fullName evidence="1">Uncharacterized protein</fullName>
    </submittedName>
</protein>
<proteinExistence type="predicted"/>
<evidence type="ECO:0000313" key="1">
    <source>
        <dbReference type="EMBL" id="RPA65786.1"/>
    </source>
</evidence>
<gene>
    <name evidence="1" type="ORF">EF294_03355</name>
</gene>
<comment type="caution">
    <text evidence="1">The sequence shown here is derived from an EMBL/GenBank/DDBJ whole genome shotgun (WGS) entry which is preliminary data.</text>
</comment>
<dbReference type="EMBL" id="RKMH01000002">
    <property type="protein sequence ID" value="RPA65786.1"/>
    <property type="molecule type" value="Genomic_DNA"/>
</dbReference>
<sequence length="92" mass="10450">MTGWKHGTPSGAQMHYRMGEKPCEACRAAKNEYNRKKNHLRRLVHRCISIPEGVLVELYLNATPEAQEHLEAVIDLPTLDRMVAAHDEKESA</sequence>
<dbReference type="AlphaFoldDB" id="A0A3N4GYJ6"/>
<dbReference type="Proteomes" id="UP000267536">
    <property type="component" value="Unassembled WGS sequence"/>
</dbReference>
<reference evidence="1 2" key="1">
    <citation type="submission" date="2018-11" db="EMBL/GenBank/DDBJ databases">
        <title>Draft genome sequence of Gordonia sp. RS15-1S isolated from rice stems.</title>
        <authorList>
            <person name="Muangham S."/>
        </authorList>
    </citation>
    <scope>NUCLEOTIDE SEQUENCE [LARGE SCALE GENOMIC DNA]</scope>
    <source>
        <strain evidence="1 2">RS15-1S</strain>
    </source>
</reference>